<keyword evidence="4" id="KW-1185">Reference proteome</keyword>
<dbReference type="PATRIC" id="fig|1134406.4.peg.1674"/>
<evidence type="ECO:0000313" key="4">
    <source>
        <dbReference type="Proteomes" id="UP000050417"/>
    </source>
</evidence>
<sequence>MKNSKALFILPLMIAALALVAAALGVFWQGSGEPIEFTSVFGETYTLQGRGVYQHDTINYAAQAKSQDIITLFLGIPLLITGVILNKKGTLRGRLILTGALGYFLYTYTSLVFLAAYNSFFLIYVALFSMSLFTFILAMMGLKPDQIAERVTRRFPRRWVITFLVILSLFLLMAWLGLIVPSLTNGGAPSGLETYTTLVIQALDLGIIVPVSLLSAYLLWKKQAWGYALSFVVMLKGSLMGAAIIAMIVGQALAGVPFDPVMAAIFALICLCGIGLAAVMLKNIR</sequence>
<name>A0A0P6X9N6_9CHLR</name>
<evidence type="ECO:0000256" key="1">
    <source>
        <dbReference type="SAM" id="Phobius"/>
    </source>
</evidence>
<feature type="transmembrane region" description="Helical" evidence="1">
    <location>
        <begin position="198"/>
        <end position="220"/>
    </location>
</feature>
<dbReference type="AlphaFoldDB" id="A0A0P6X9N6"/>
<feature type="transmembrane region" description="Helical" evidence="1">
    <location>
        <begin position="69"/>
        <end position="86"/>
    </location>
</feature>
<feature type="transmembrane region" description="Helical" evidence="1">
    <location>
        <begin position="121"/>
        <end position="139"/>
    </location>
</feature>
<organism evidence="3 4">
    <name type="scientific">Ornatilinea apprima</name>
    <dbReference type="NCBI Taxonomy" id="1134406"/>
    <lineage>
        <taxon>Bacteria</taxon>
        <taxon>Bacillati</taxon>
        <taxon>Chloroflexota</taxon>
        <taxon>Anaerolineae</taxon>
        <taxon>Anaerolineales</taxon>
        <taxon>Anaerolineaceae</taxon>
        <taxon>Ornatilinea</taxon>
    </lineage>
</organism>
<feature type="transmembrane region" description="Helical" evidence="1">
    <location>
        <begin position="227"/>
        <end position="249"/>
    </location>
</feature>
<gene>
    <name evidence="3" type="ORF">ADN00_05980</name>
</gene>
<accession>A0A0P6X9N6</accession>
<keyword evidence="2" id="KW-0732">Signal</keyword>
<dbReference type="OrthoDB" id="3260635at2"/>
<feature type="transmembrane region" description="Helical" evidence="1">
    <location>
        <begin position="159"/>
        <end position="178"/>
    </location>
</feature>
<dbReference type="EMBL" id="LGCL01000016">
    <property type="protein sequence ID" value="KPL78780.1"/>
    <property type="molecule type" value="Genomic_DNA"/>
</dbReference>
<reference evidence="3 4" key="1">
    <citation type="submission" date="2015-07" db="EMBL/GenBank/DDBJ databases">
        <title>Genome sequence of Ornatilinea apprima DSM 23815.</title>
        <authorList>
            <person name="Hemp J."/>
            <person name="Ward L.M."/>
            <person name="Pace L.A."/>
            <person name="Fischer W.W."/>
        </authorList>
    </citation>
    <scope>NUCLEOTIDE SEQUENCE [LARGE SCALE GENOMIC DNA]</scope>
    <source>
        <strain evidence="3 4">P3M-1</strain>
    </source>
</reference>
<keyword evidence="1" id="KW-0472">Membrane</keyword>
<feature type="transmembrane region" description="Helical" evidence="1">
    <location>
        <begin position="261"/>
        <end position="281"/>
    </location>
</feature>
<protein>
    <submittedName>
        <fullName evidence="3">Uncharacterized protein</fullName>
    </submittedName>
</protein>
<feature type="signal peptide" evidence="2">
    <location>
        <begin position="1"/>
        <end position="21"/>
    </location>
</feature>
<feature type="transmembrane region" description="Helical" evidence="1">
    <location>
        <begin position="95"/>
        <end position="115"/>
    </location>
</feature>
<evidence type="ECO:0000256" key="2">
    <source>
        <dbReference type="SAM" id="SignalP"/>
    </source>
</evidence>
<dbReference type="Proteomes" id="UP000050417">
    <property type="component" value="Unassembled WGS sequence"/>
</dbReference>
<evidence type="ECO:0000313" key="3">
    <source>
        <dbReference type="EMBL" id="KPL78780.1"/>
    </source>
</evidence>
<feature type="chain" id="PRO_5006132938" evidence="2">
    <location>
        <begin position="22"/>
        <end position="285"/>
    </location>
</feature>
<dbReference type="STRING" id="1134406.ADN00_05980"/>
<proteinExistence type="predicted"/>
<dbReference type="RefSeq" id="WP_075062058.1">
    <property type="nucleotide sequence ID" value="NZ_LGCL01000016.1"/>
</dbReference>
<comment type="caution">
    <text evidence="3">The sequence shown here is derived from an EMBL/GenBank/DDBJ whole genome shotgun (WGS) entry which is preliminary data.</text>
</comment>
<keyword evidence="1" id="KW-1133">Transmembrane helix</keyword>
<keyword evidence="1" id="KW-0812">Transmembrane</keyword>